<accession>A0AA37C2K9</accession>
<keyword evidence="2" id="KW-1133">Transmembrane helix</keyword>
<dbReference type="AlphaFoldDB" id="A0AA37C2K9"/>
<protein>
    <submittedName>
        <fullName evidence="3">Uncharacterized protein</fullName>
    </submittedName>
</protein>
<evidence type="ECO:0000313" key="3">
    <source>
        <dbReference type="EMBL" id="GHI48178.1"/>
    </source>
</evidence>
<keyword evidence="2" id="KW-0812">Transmembrane</keyword>
<dbReference type="Proteomes" id="UP001051844">
    <property type="component" value="Unassembled WGS sequence"/>
</dbReference>
<proteinExistence type="predicted"/>
<sequence length="136" mass="13419">MRREGAPGLDEQALTVAPRVGAQGALVRFGRHGFPSRGGARPPLAAPSGCHGGAGGRAAPGPACAGRARGGPSPQPPGQYLRSRLVLVGGGLLMAGAAALASGTARLVAVVAAGVGAVAAWALYDHRTERRRGDSA</sequence>
<feature type="transmembrane region" description="Helical" evidence="2">
    <location>
        <begin position="107"/>
        <end position="124"/>
    </location>
</feature>
<evidence type="ECO:0000313" key="4">
    <source>
        <dbReference type="Proteomes" id="UP001051844"/>
    </source>
</evidence>
<evidence type="ECO:0000256" key="2">
    <source>
        <dbReference type="SAM" id="Phobius"/>
    </source>
</evidence>
<evidence type="ECO:0000256" key="1">
    <source>
        <dbReference type="SAM" id="MobiDB-lite"/>
    </source>
</evidence>
<reference evidence="3" key="1">
    <citation type="submission" date="2022-09" db="EMBL/GenBank/DDBJ databases">
        <title>Whole genome shotgun sequence of Streptomyces albidoflavus NBRC 12854.</title>
        <authorList>
            <person name="Komaki H."/>
            <person name="Tamura T."/>
        </authorList>
    </citation>
    <scope>NUCLEOTIDE SEQUENCE</scope>
    <source>
        <strain evidence="3">NBRC 12854</strain>
    </source>
</reference>
<feature type="region of interest" description="Disordered" evidence="1">
    <location>
        <begin position="32"/>
        <end position="78"/>
    </location>
</feature>
<dbReference type="EMBL" id="BNDZ01000005">
    <property type="protein sequence ID" value="GHI48178.1"/>
    <property type="molecule type" value="Genomic_DNA"/>
</dbReference>
<keyword evidence="2" id="KW-0472">Membrane</keyword>
<feature type="transmembrane region" description="Helical" evidence="2">
    <location>
        <begin position="85"/>
        <end position="101"/>
    </location>
</feature>
<feature type="compositionally biased region" description="Low complexity" evidence="1">
    <location>
        <begin position="59"/>
        <end position="72"/>
    </location>
</feature>
<organism evidence="3 4">
    <name type="scientific">Streptomyces albidoflavus</name>
    <dbReference type="NCBI Taxonomy" id="1886"/>
    <lineage>
        <taxon>Bacteria</taxon>
        <taxon>Bacillati</taxon>
        <taxon>Actinomycetota</taxon>
        <taxon>Actinomycetes</taxon>
        <taxon>Kitasatosporales</taxon>
        <taxon>Streptomycetaceae</taxon>
        <taxon>Streptomyces</taxon>
        <taxon>Streptomyces albidoflavus group</taxon>
    </lineage>
</organism>
<gene>
    <name evidence="3" type="ORF">ScoT_43520</name>
</gene>
<comment type="caution">
    <text evidence="3">The sequence shown here is derived from an EMBL/GenBank/DDBJ whole genome shotgun (WGS) entry which is preliminary data.</text>
</comment>
<name>A0AA37C2K9_9ACTN</name>